<proteinExistence type="predicted"/>
<evidence type="ECO:0000259" key="1">
    <source>
        <dbReference type="PROSITE" id="PS50943"/>
    </source>
</evidence>
<dbReference type="PROSITE" id="PS50943">
    <property type="entry name" value="HTH_CROC1"/>
    <property type="match status" value="1"/>
</dbReference>
<dbReference type="InterPro" id="IPR010982">
    <property type="entry name" value="Lambda_DNA-bd_dom_sf"/>
</dbReference>
<protein>
    <recommendedName>
        <fullName evidence="1">HTH cro/C1-type domain-containing protein</fullName>
    </recommendedName>
</protein>
<dbReference type="AlphaFoldDB" id="A0A0F9SZ82"/>
<organism evidence="2">
    <name type="scientific">marine sediment metagenome</name>
    <dbReference type="NCBI Taxonomy" id="412755"/>
    <lineage>
        <taxon>unclassified sequences</taxon>
        <taxon>metagenomes</taxon>
        <taxon>ecological metagenomes</taxon>
    </lineage>
</organism>
<dbReference type="GO" id="GO:0003677">
    <property type="term" value="F:DNA binding"/>
    <property type="evidence" value="ECO:0007669"/>
    <property type="project" value="InterPro"/>
</dbReference>
<accession>A0A0F9SZ82</accession>
<feature type="domain" description="HTH cro/C1-type" evidence="1">
    <location>
        <begin position="15"/>
        <end position="69"/>
    </location>
</feature>
<comment type="caution">
    <text evidence="2">The sequence shown here is derived from an EMBL/GenBank/DDBJ whole genome shotgun (WGS) entry which is preliminary data.</text>
</comment>
<gene>
    <name evidence="2" type="ORF">LCGC14_0716150</name>
</gene>
<name>A0A0F9SZ82_9ZZZZ</name>
<evidence type="ECO:0000313" key="2">
    <source>
        <dbReference type="EMBL" id="KKN42146.1"/>
    </source>
</evidence>
<dbReference type="InterPro" id="IPR001387">
    <property type="entry name" value="Cro/C1-type_HTH"/>
</dbReference>
<dbReference type="Gene3D" id="1.10.260.40">
    <property type="entry name" value="lambda repressor-like DNA-binding domains"/>
    <property type="match status" value="1"/>
</dbReference>
<dbReference type="SUPFAM" id="SSF47413">
    <property type="entry name" value="lambda repressor-like DNA-binding domains"/>
    <property type="match status" value="1"/>
</dbReference>
<dbReference type="EMBL" id="LAZR01001601">
    <property type="protein sequence ID" value="KKN42146.1"/>
    <property type="molecule type" value="Genomic_DNA"/>
</dbReference>
<dbReference type="CDD" id="cd00093">
    <property type="entry name" value="HTH_XRE"/>
    <property type="match status" value="1"/>
</dbReference>
<sequence>MTNGPKPFLRMTNRLRELRLGGEKTQNAIAEELEMPRGSYSLLESGIALPDKTMLNSLTHVFKCKAVEIYAGIYLDIISMES</sequence>
<reference evidence="2" key="1">
    <citation type="journal article" date="2015" name="Nature">
        <title>Complex archaea that bridge the gap between prokaryotes and eukaryotes.</title>
        <authorList>
            <person name="Spang A."/>
            <person name="Saw J.H."/>
            <person name="Jorgensen S.L."/>
            <person name="Zaremba-Niedzwiedzka K."/>
            <person name="Martijn J."/>
            <person name="Lind A.E."/>
            <person name="van Eijk R."/>
            <person name="Schleper C."/>
            <person name="Guy L."/>
            <person name="Ettema T.J."/>
        </authorList>
    </citation>
    <scope>NUCLEOTIDE SEQUENCE</scope>
</reference>
<dbReference type="Pfam" id="PF13560">
    <property type="entry name" value="HTH_31"/>
    <property type="match status" value="1"/>
</dbReference>
<dbReference type="SMART" id="SM00530">
    <property type="entry name" value="HTH_XRE"/>
    <property type="match status" value="1"/>
</dbReference>